<accession>A0A3D9JRH6</accession>
<dbReference type="AlphaFoldDB" id="A0A3D9JRH6"/>
<name>A0A3D9JRH6_9BACL</name>
<sequence length="64" mass="7379">MTPNLSMRKDDHYLSLLISGVTKRRTETEKMTDDEGKFVGTKKTDFFSSVIRVFTNEYGVTDLK</sequence>
<evidence type="ECO:0000313" key="1">
    <source>
        <dbReference type="EMBL" id="RED76157.1"/>
    </source>
</evidence>
<evidence type="ECO:0000313" key="2">
    <source>
        <dbReference type="Proteomes" id="UP000256977"/>
    </source>
</evidence>
<organism evidence="1 2">
    <name type="scientific">Cohnella phaseoli</name>
    <dbReference type="NCBI Taxonomy" id="456490"/>
    <lineage>
        <taxon>Bacteria</taxon>
        <taxon>Bacillati</taxon>
        <taxon>Bacillota</taxon>
        <taxon>Bacilli</taxon>
        <taxon>Bacillales</taxon>
        <taxon>Paenibacillaceae</taxon>
        <taxon>Cohnella</taxon>
    </lineage>
</organism>
<dbReference type="EMBL" id="QRDZ01000013">
    <property type="protein sequence ID" value="RED76157.1"/>
    <property type="molecule type" value="Genomic_DNA"/>
</dbReference>
<dbReference type="Proteomes" id="UP000256977">
    <property type="component" value="Unassembled WGS sequence"/>
</dbReference>
<proteinExistence type="predicted"/>
<comment type="caution">
    <text evidence="1">The sequence shown here is derived from an EMBL/GenBank/DDBJ whole genome shotgun (WGS) entry which is preliminary data.</text>
</comment>
<gene>
    <name evidence="1" type="ORF">DFP98_113219</name>
</gene>
<protein>
    <submittedName>
        <fullName evidence="1">Uncharacterized protein</fullName>
    </submittedName>
</protein>
<reference evidence="1 2" key="1">
    <citation type="submission" date="2018-07" db="EMBL/GenBank/DDBJ databases">
        <title>Genomic Encyclopedia of Type Strains, Phase III (KMG-III): the genomes of soil and plant-associated and newly described type strains.</title>
        <authorList>
            <person name="Whitman W."/>
        </authorList>
    </citation>
    <scope>NUCLEOTIDE SEQUENCE [LARGE SCALE GENOMIC DNA]</scope>
    <source>
        <strain evidence="1 2">CECT 7287</strain>
    </source>
</reference>
<keyword evidence="2" id="KW-1185">Reference proteome</keyword>